<dbReference type="Gene3D" id="3.40.50.1010">
    <property type="entry name" value="5'-nuclease"/>
    <property type="match status" value="1"/>
</dbReference>
<evidence type="ECO:0000313" key="4">
    <source>
        <dbReference type="Proteomes" id="UP001187192"/>
    </source>
</evidence>
<feature type="compositionally biased region" description="Polar residues" evidence="1">
    <location>
        <begin position="166"/>
        <end position="176"/>
    </location>
</feature>
<evidence type="ECO:0000256" key="1">
    <source>
        <dbReference type="SAM" id="MobiDB-lite"/>
    </source>
</evidence>
<dbReference type="SUPFAM" id="SSF49879">
    <property type="entry name" value="SMAD/FHA domain"/>
    <property type="match status" value="1"/>
</dbReference>
<dbReference type="Pfam" id="PF13638">
    <property type="entry name" value="PIN_4"/>
    <property type="match status" value="1"/>
</dbReference>
<dbReference type="EMBL" id="BTGU01000039">
    <property type="protein sequence ID" value="GMN51959.1"/>
    <property type="molecule type" value="Genomic_DNA"/>
</dbReference>
<dbReference type="SMART" id="SM00240">
    <property type="entry name" value="FHA"/>
    <property type="match status" value="1"/>
</dbReference>
<dbReference type="Pfam" id="PF00498">
    <property type="entry name" value="FHA"/>
    <property type="match status" value="1"/>
</dbReference>
<comment type="caution">
    <text evidence="3">The sequence shown here is derived from an EMBL/GenBank/DDBJ whole genome shotgun (WGS) entry which is preliminary data.</text>
</comment>
<dbReference type="PROSITE" id="PS50006">
    <property type="entry name" value="FHA_DOMAIN"/>
    <property type="match status" value="1"/>
</dbReference>
<name>A0AA88A9W3_FICCA</name>
<evidence type="ECO:0000259" key="2">
    <source>
        <dbReference type="PROSITE" id="PS50006"/>
    </source>
</evidence>
<evidence type="ECO:0000313" key="3">
    <source>
        <dbReference type="EMBL" id="GMN51959.1"/>
    </source>
</evidence>
<proteinExistence type="predicted"/>
<feature type="compositionally biased region" description="Polar residues" evidence="1">
    <location>
        <begin position="723"/>
        <end position="737"/>
    </location>
</feature>
<dbReference type="GO" id="GO:0031965">
    <property type="term" value="C:nuclear membrane"/>
    <property type="evidence" value="ECO:0007669"/>
    <property type="project" value="TreeGrafter"/>
</dbReference>
<gene>
    <name evidence="3" type="ORF">TIFTF001_021108</name>
</gene>
<dbReference type="PANTHER" id="PTHR22593">
    <property type="entry name" value="TRANSMEMBRANE PROTEIN 18"/>
    <property type="match status" value="1"/>
</dbReference>
<dbReference type="InterPro" id="IPR008984">
    <property type="entry name" value="SMAD_FHA_dom_sf"/>
</dbReference>
<dbReference type="PANTHER" id="PTHR22593:SF8">
    <property type="entry name" value="FHA DOMAIN-CONTAINING PROTEIN PS1"/>
    <property type="match status" value="1"/>
</dbReference>
<sequence length="1088" mass="122089">MATDTQHKLGDEVPKIPVFTVLKNGAILKNIFIVDNSDHHHHHLDSPTPSDCDQILIVGRHPDCNIMLTHPSVSRFHLQILSNPSSHKLSVIDLSSVHGTWVSDKKIDPWARVELQEGDSLRIGGSSRVYRLHWIPLSQAYDIESPYASASDAPLTEEKEEAVSVETYQDDNSLPNGNEPVEEEEKMVTMETNTQEEEIEHNNSLFMENKEIQSLDLVVEGMNSLFSEESLGITVRKEIPSAPPMPENPINSLFNDGDECIEGSLQDVDEWREISRCYDGPFGTESGQLSLPLECAEFGKDKHILEPSIVAEFVCEEESGLAALALEETENQSLFIEDSGQTDKSPLLVGNVFGETENQHDDMKDLDPEALHALKSPSLKGKQENSQECHDEVLRASERIEETEDLNLSREHHKLKDVSTEYFAPCMTESMNSSFPAKEVVQEILGDKENQTPQSLYIAKSETRGNSPIRSEKKPGFGSIWSRRGKPANVIQLRMGTSGGETMVDGFNPEYEQRNQENMDDKPISNEVFSCLNGDEEEIFILDKENFTPNTLQAKSLKKKGKLANVGKLQTGTSRVETMLASADLEAEQHNHDAIEDKPLLKEIFSCFDGEEEEIFTPDKENLTPNTFLVKSSKKKGKLASVNQLRTSKSRFESMLASADSEGQMYNQERTEEKSISRELLSCLNGEEEEVFTPNKENFTPNTLLLRSLKKKGKLEEVKQSRGCGSSSQRLAFSPSMQPEKDSIASSNKENRALRVLQELKPVKQTVSGNQVRRPKRELMVNKRRQEIIPFQSLVVNSVGKTGSDTLGRTSVTKSSSSVHYTQIVEKVTNPCPSNSIREVKRSWTMVADATTLLNKESRKSLQLLQGLKRTRLVIPRMVIRELDCLKRRGSLFRRKTEACLVLEWIEQCMVEKSWWIHVQSSAEDGRLTAPTPPASPQSPFSQGSGGIFCGATSSLPFLSHGNLMDIVSPTTEDHILECSLLYQKTMSDGHLVLLSDDVTLKIKAMAEGLICETAQEFRESLMNPFSERFLWVDSSPRGQTWSVTDDVFLREKYNRFPLKKSLKGESAKGLKLILLHNSQYGHRTLIS</sequence>
<accession>A0AA88A9W3</accession>
<feature type="domain" description="FHA" evidence="2">
    <location>
        <begin position="56"/>
        <end position="107"/>
    </location>
</feature>
<dbReference type="Proteomes" id="UP001187192">
    <property type="component" value="Unassembled WGS sequence"/>
</dbReference>
<dbReference type="CDD" id="cd22691">
    <property type="entry name" value="FHA_PS1-like"/>
    <property type="match status" value="1"/>
</dbReference>
<dbReference type="InterPro" id="IPR000253">
    <property type="entry name" value="FHA_dom"/>
</dbReference>
<organism evidence="3 4">
    <name type="scientific">Ficus carica</name>
    <name type="common">Common fig</name>
    <dbReference type="NCBI Taxonomy" id="3494"/>
    <lineage>
        <taxon>Eukaryota</taxon>
        <taxon>Viridiplantae</taxon>
        <taxon>Streptophyta</taxon>
        <taxon>Embryophyta</taxon>
        <taxon>Tracheophyta</taxon>
        <taxon>Spermatophyta</taxon>
        <taxon>Magnoliopsida</taxon>
        <taxon>eudicotyledons</taxon>
        <taxon>Gunneridae</taxon>
        <taxon>Pentapetalae</taxon>
        <taxon>rosids</taxon>
        <taxon>fabids</taxon>
        <taxon>Rosales</taxon>
        <taxon>Moraceae</taxon>
        <taxon>Ficeae</taxon>
        <taxon>Ficus</taxon>
    </lineage>
</organism>
<dbReference type="InterPro" id="IPR002716">
    <property type="entry name" value="PIN_dom"/>
</dbReference>
<protein>
    <recommendedName>
        <fullName evidence="2">FHA domain-containing protein</fullName>
    </recommendedName>
</protein>
<keyword evidence="4" id="KW-1185">Reference proteome</keyword>
<dbReference type="Gene3D" id="2.60.200.20">
    <property type="match status" value="1"/>
</dbReference>
<feature type="region of interest" description="Disordered" evidence="1">
    <location>
        <begin position="718"/>
        <end position="747"/>
    </location>
</feature>
<feature type="region of interest" description="Disordered" evidence="1">
    <location>
        <begin position="462"/>
        <end position="481"/>
    </location>
</feature>
<feature type="region of interest" description="Disordered" evidence="1">
    <location>
        <begin position="165"/>
        <end position="184"/>
    </location>
</feature>
<reference evidence="3" key="1">
    <citation type="submission" date="2023-07" db="EMBL/GenBank/DDBJ databases">
        <title>draft genome sequence of fig (Ficus carica).</title>
        <authorList>
            <person name="Takahashi T."/>
            <person name="Nishimura K."/>
        </authorList>
    </citation>
    <scope>NUCLEOTIDE SEQUENCE</scope>
</reference>
<dbReference type="AlphaFoldDB" id="A0AA88A9W3"/>